<dbReference type="PANTHER" id="PTHR42887">
    <property type="entry name" value="OS12G0638800 PROTEIN"/>
    <property type="match status" value="1"/>
</dbReference>
<evidence type="ECO:0000256" key="1">
    <source>
        <dbReference type="ARBA" id="ARBA00001974"/>
    </source>
</evidence>
<dbReference type="SUPFAM" id="SSF51905">
    <property type="entry name" value="FAD/NAD(P)-binding domain"/>
    <property type="match status" value="1"/>
</dbReference>
<dbReference type="Gene3D" id="2.40.30.10">
    <property type="entry name" value="Translation factors"/>
    <property type="match status" value="1"/>
</dbReference>
<dbReference type="InterPro" id="IPR036188">
    <property type="entry name" value="FAD/NAD-bd_sf"/>
</dbReference>
<dbReference type="InterPro" id="IPR055178">
    <property type="entry name" value="RsdA/BaiN/AoA(So)-like_dom"/>
</dbReference>
<evidence type="ECO:0000256" key="2">
    <source>
        <dbReference type="ARBA" id="ARBA00022630"/>
    </source>
</evidence>
<dbReference type="PANTHER" id="PTHR42887:SF2">
    <property type="entry name" value="OS12G0638800 PROTEIN"/>
    <property type="match status" value="1"/>
</dbReference>
<dbReference type="Pfam" id="PF22780">
    <property type="entry name" value="HI0933_like_1st"/>
    <property type="match status" value="1"/>
</dbReference>
<feature type="domain" description="RsdA/BaiN/AoA(So)-like insert" evidence="5">
    <location>
        <begin position="223"/>
        <end position="379"/>
    </location>
</feature>
<dbReference type="Gene3D" id="3.50.50.60">
    <property type="entry name" value="FAD/NAD(P)-binding domain"/>
    <property type="match status" value="1"/>
</dbReference>
<feature type="domain" description="RsdA/BaiN/AoA(So)-like Rossmann fold-like" evidence="4">
    <location>
        <begin position="8"/>
        <end position="431"/>
    </location>
</feature>
<dbReference type="InterPro" id="IPR057661">
    <property type="entry name" value="RsdA/BaiN/AoA(So)_Rossmann"/>
</dbReference>
<protein>
    <submittedName>
        <fullName evidence="6">Aminoacetone oxidase family FAD-binding enzyme</fullName>
    </submittedName>
</protein>
<dbReference type="NCBIfam" id="TIGR00275">
    <property type="entry name" value="aminoacetone oxidase family FAD-binding enzyme"/>
    <property type="match status" value="1"/>
</dbReference>
<dbReference type="Pfam" id="PF03486">
    <property type="entry name" value="HI0933_like"/>
    <property type="match status" value="1"/>
</dbReference>
<comment type="caution">
    <text evidence="6">The sequence shown here is derived from an EMBL/GenBank/DDBJ whole genome shotgun (WGS) entry which is preliminary data.</text>
</comment>
<evidence type="ECO:0000259" key="5">
    <source>
        <dbReference type="Pfam" id="PF22780"/>
    </source>
</evidence>
<dbReference type="SUPFAM" id="SSF160996">
    <property type="entry name" value="HI0933 insert domain-like"/>
    <property type="match status" value="1"/>
</dbReference>
<dbReference type="EMBL" id="VBOV01000020">
    <property type="protein sequence ID" value="TMQ61682.1"/>
    <property type="molecule type" value="Genomic_DNA"/>
</dbReference>
<comment type="cofactor">
    <cofactor evidence="1">
        <name>FAD</name>
        <dbReference type="ChEBI" id="CHEBI:57692"/>
    </cofactor>
</comment>
<keyword evidence="3" id="KW-0274">FAD</keyword>
<gene>
    <name evidence="6" type="ORF">E6K75_00885</name>
</gene>
<sequence length="461" mass="48864">MSEDRLPVVVIGAGAAGFLAAIFAARPETGGPRGSRESARGASRVLLLERTRDGGRKILMSGGGRCNVLPFQLTPARFVTASSPNTLKKLLLSWPLGEQRRFFEETLGIPLRLEEETGKLFPVSNRSHDVRDGLRALAEHCGVEMRFESFVTGLSPDAEGQVKSGAMAGAPASAWRVGLAGGSTIRASSVIVATGGLSVPATGSDGTGIDIMRGLGHTIHDTYAALTPLTASPHRYAALTGVSLPVTIEAPGSGRARVTRGGFLFTHKGYSGPAVLDVSHLAVLSRLRGEPPQEFYVRWTDLDAAAWDRLLLETGSTMSGTLRERIPSRLAEALLQDSGVEGSTTRSRLTREERNRLVSALTRHPLYWTGDEGYKRAEVTGGGVALAEIDPRTLESRLLPGLFLCGEILDAFGPIGGYNFAWAWATGRAAGLGAAARGSGAGVVRSGVRYTPRSRAGKEPR</sequence>
<dbReference type="Proteomes" id="UP000320913">
    <property type="component" value="Unassembled WGS sequence"/>
</dbReference>
<organism evidence="6 7">
    <name type="scientific">Eiseniibacteriota bacterium</name>
    <dbReference type="NCBI Taxonomy" id="2212470"/>
    <lineage>
        <taxon>Bacteria</taxon>
        <taxon>Candidatus Eiseniibacteriota</taxon>
    </lineage>
</organism>
<evidence type="ECO:0000313" key="6">
    <source>
        <dbReference type="EMBL" id="TMQ61682.1"/>
    </source>
</evidence>
<dbReference type="PRINTS" id="PR00368">
    <property type="entry name" value="FADPNR"/>
</dbReference>
<dbReference type="InterPro" id="IPR004792">
    <property type="entry name" value="BaiN-like"/>
</dbReference>
<accession>A0A538TDF8</accession>
<evidence type="ECO:0000259" key="4">
    <source>
        <dbReference type="Pfam" id="PF03486"/>
    </source>
</evidence>
<evidence type="ECO:0000256" key="3">
    <source>
        <dbReference type="ARBA" id="ARBA00022827"/>
    </source>
</evidence>
<keyword evidence="2" id="KW-0285">Flavoprotein</keyword>
<dbReference type="AlphaFoldDB" id="A0A538TDF8"/>
<dbReference type="InterPro" id="IPR023166">
    <property type="entry name" value="BaiN-like_dom_sf"/>
</dbReference>
<evidence type="ECO:0000313" key="7">
    <source>
        <dbReference type="Proteomes" id="UP000320913"/>
    </source>
</evidence>
<name>A0A538TDF8_UNCEI</name>
<dbReference type="Gene3D" id="1.10.8.260">
    <property type="entry name" value="HI0933 insert domain-like"/>
    <property type="match status" value="1"/>
</dbReference>
<proteinExistence type="predicted"/>
<reference evidence="6 7" key="1">
    <citation type="journal article" date="2019" name="Nat. Microbiol.">
        <title>Mediterranean grassland soil C-N compound turnover is dependent on rainfall and depth, and is mediated by genomically divergent microorganisms.</title>
        <authorList>
            <person name="Diamond S."/>
            <person name="Andeer P.F."/>
            <person name="Li Z."/>
            <person name="Crits-Christoph A."/>
            <person name="Burstein D."/>
            <person name="Anantharaman K."/>
            <person name="Lane K.R."/>
            <person name="Thomas B.C."/>
            <person name="Pan C."/>
            <person name="Northen T.R."/>
            <person name="Banfield J.F."/>
        </authorList>
    </citation>
    <scope>NUCLEOTIDE SEQUENCE [LARGE SCALE GENOMIC DNA]</scope>
    <source>
        <strain evidence="6">WS_5</strain>
    </source>
</reference>